<keyword evidence="4" id="KW-1185">Reference proteome</keyword>
<evidence type="ECO:0000313" key="3">
    <source>
        <dbReference type="EMBL" id="MFC6196739.1"/>
    </source>
</evidence>
<evidence type="ECO:0000256" key="1">
    <source>
        <dbReference type="SAM" id="MobiDB-lite"/>
    </source>
</evidence>
<proteinExistence type="predicted"/>
<name>A0ABW1S5D4_9PROT</name>
<protein>
    <submittedName>
        <fullName evidence="3">PilZ domain-containing protein</fullName>
    </submittedName>
</protein>
<feature type="region of interest" description="Disordered" evidence="1">
    <location>
        <begin position="1"/>
        <end position="20"/>
    </location>
</feature>
<reference evidence="4" key="1">
    <citation type="journal article" date="2019" name="Int. J. Syst. Evol. Microbiol.">
        <title>The Global Catalogue of Microorganisms (GCM) 10K type strain sequencing project: providing services to taxonomists for standard genome sequencing and annotation.</title>
        <authorList>
            <consortium name="The Broad Institute Genomics Platform"/>
            <consortium name="The Broad Institute Genome Sequencing Center for Infectious Disease"/>
            <person name="Wu L."/>
            <person name="Ma J."/>
        </authorList>
    </citation>
    <scope>NUCLEOTIDE SEQUENCE [LARGE SCALE GENOMIC DNA]</scope>
    <source>
        <strain evidence="4">CGMCC-1.15741</strain>
    </source>
</reference>
<accession>A0ABW1S5D4</accession>
<dbReference type="Pfam" id="PF07238">
    <property type="entry name" value="PilZ"/>
    <property type="match status" value="1"/>
</dbReference>
<feature type="domain" description="PilZ" evidence="2">
    <location>
        <begin position="21"/>
        <end position="91"/>
    </location>
</feature>
<evidence type="ECO:0000259" key="2">
    <source>
        <dbReference type="Pfam" id="PF07238"/>
    </source>
</evidence>
<organism evidence="3 4">
    <name type="scientific">Ponticaulis profundi</name>
    <dbReference type="NCBI Taxonomy" id="2665222"/>
    <lineage>
        <taxon>Bacteria</taxon>
        <taxon>Pseudomonadati</taxon>
        <taxon>Pseudomonadota</taxon>
        <taxon>Alphaproteobacteria</taxon>
        <taxon>Hyphomonadales</taxon>
        <taxon>Hyphomonadaceae</taxon>
        <taxon>Ponticaulis</taxon>
    </lineage>
</organism>
<evidence type="ECO:0000313" key="4">
    <source>
        <dbReference type="Proteomes" id="UP001596303"/>
    </source>
</evidence>
<dbReference type="SUPFAM" id="SSF141371">
    <property type="entry name" value="PilZ domain-like"/>
    <property type="match status" value="1"/>
</dbReference>
<dbReference type="RefSeq" id="WP_377374551.1">
    <property type="nucleotide sequence ID" value="NZ_JBHSSW010000002.1"/>
</dbReference>
<dbReference type="Proteomes" id="UP001596303">
    <property type="component" value="Unassembled WGS sequence"/>
</dbReference>
<dbReference type="InterPro" id="IPR009875">
    <property type="entry name" value="PilZ_domain"/>
</dbReference>
<comment type="caution">
    <text evidence="3">The sequence shown here is derived from an EMBL/GenBank/DDBJ whole genome shotgun (WGS) entry which is preliminary data.</text>
</comment>
<dbReference type="EMBL" id="JBHSSW010000002">
    <property type="protein sequence ID" value="MFC6196739.1"/>
    <property type="molecule type" value="Genomic_DNA"/>
</dbReference>
<gene>
    <name evidence="3" type="ORF">ACFQDM_01540</name>
</gene>
<sequence length="196" mass="21766">MQSVVPFAPPSGEKSHLKKQDRRRWTRVDLNLPLRFLSESGHEVTGETINVSGGGVLFRTQSPPFRGERIVCYISELGRMSGHVVRSSAGEVAVISDAPFTKRDRVADQLTWLYNKSSLKLDEERRASREGGSGLILVQCEDGRELRCHVMDMSLVGVALATTNQRPLLGERVQVGTQQGKVARFLPEGFAVDFTR</sequence>
<dbReference type="Gene3D" id="2.40.10.220">
    <property type="entry name" value="predicted glycosyltransferase like domains"/>
    <property type="match status" value="1"/>
</dbReference>